<feature type="domain" description="NADP-dependent oxidoreductase" evidence="2">
    <location>
        <begin position="171"/>
        <end position="274"/>
    </location>
</feature>
<dbReference type="PANTHER" id="PTHR43625:SF40">
    <property type="entry name" value="ALDO-KETO REDUCTASE YAKC [NADP(+)]"/>
    <property type="match status" value="1"/>
</dbReference>
<keyword evidence="4" id="KW-1185">Reference proteome</keyword>
<dbReference type="Gene3D" id="3.20.20.100">
    <property type="entry name" value="NADP-dependent oxidoreductase domain"/>
    <property type="match status" value="1"/>
</dbReference>
<dbReference type="AlphaFoldDB" id="A0A1V9YEV6"/>
<keyword evidence="1" id="KW-0560">Oxidoreductase</keyword>
<dbReference type="OrthoDB" id="1720422at2759"/>
<dbReference type="GO" id="GO:0016491">
    <property type="term" value="F:oxidoreductase activity"/>
    <property type="evidence" value="ECO:0007669"/>
    <property type="project" value="UniProtKB-KW"/>
</dbReference>
<organism evidence="3 4">
    <name type="scientific">Thraustotheca clavata</name>
    <dbReference type="NCBI Taxonomy" id="74557"/>
    <lineage>
        <taxon>Eukaryota</taxon>
        <taxon>Sar</taxon>
        <taxon>Stramenopiles</taxon>
        <taxon>Oomycota</taxon>
        <taxon>Saprolegniomycetes</taxon>
        <taxon>Saprolegniales</taxon>
        <taxon>Achlyaceae</taxon>
        <taxon>Thraustotheca</taxon>
    </lineage>
</organism>
<proteinExistence type="predicted"/>
<feature type="non-terminal residue" evidence="3">
    <location>
        <position position="1"/>
    </location>
</feature>
<evidence type="ECO:0000313" key="4">
    <source>
        <dbReference type="Proteomes" id="UP000243217"/>
    </source>
</evidence>
<feature type="domain" description="NADP-dependent oxidoreductase" evidence="2">
    <location>
        <begin position="23"/>
        <end position="161"/>
    </location>
</feature>
<dbReference type="InterPro" id="IPR036812">
    <property type="entry name" value="NAD(P)_OxRdtase_dom_sf"/>
</dbReference>
<protein>
    <recommendedName>
        <fullName evidence="2">NADP-dependent oxidoreductase domain-containing protein</fullName>
    </recommendedName>
</protein>
<dbReference type="InterPro" id="IPR023210">
    <property type="entry name" value="NADP_OxRdtase_dom"/>
</dbReference>
<dbReference type="EMBL" id="JNBS01004059">
    <property type="protein sequence ID" value="OQR84226.1"/>
    <property type="molecule type" value="Genomic_DNA"/>
</dbReference>
<comment type="caution">
    <text evidence="3">The sequence shown here is derived from an EMBL/GenBank/DDBJ whole genome shotgun (WGS) entry which is preliminary data.</text>
</comment>
<evidence type="ECO:0000313" key="3">
    <source>
        <dbReference type="EMBL" id="OQR84226.1"/>
    </source>
</evidence>
<evidence type="ECO:0000256" key="1">
    <source>
        <dbReference type="ARBA" id="ARBA00023002"/>
    </source>
</evidence>
<name>A0A1V9YEV6_9STRA</name>
<dbReference type="Pfam" id="PF00248">
    <property type="entry name" value="Aldo_ket_red"/>
    <property type="match status" value="2"/>
</dbReference>
<dbReference type="GO" id="GO:0005737">
    <property type="term" value="C:cytoplasm"/>
    <property type="evidence" value="ECO:0007669"/>
    <property type="project" value="TreeGrafter"/>
</dbReference>
<dbReference type="InterPro" id="IPR050791">
    <property type="entry name" value="Aldo-Keto_reductase"/>
</dbReference>
<dbReference type="STRING" id="74557.A0A1V9YEV6"/>
<accession>A0A1V9YEV6</accession>
<dbReference type="SUPFAM" id="SSF51430">
    <property type="entry name" value="NAD(P)-linked oxidoreductase"/>
    <property type="match status" value="1"/>
</dbReference>
<reference evidence="3 4" key="1">
    <citation type="journal article" date="2014" name="Genome Biol. Evol.">
        <title>The secreted proteins of Achlya hypogyna and Thraustotheca clavata identify the ancestral oomycete secretome and reveal gene acquisitions by horizontal gene transfer.</title>
        <authorList>
            <person name="Misner I."/>
            <person name="Blouin N."/>
            <person name="Leonard G."/>
            <person name="Richards T.A."/>
            <person name="Lane C.E."/>
        </authorList>
    </citation>
    <scope>NUCLEOTIDE SEQUENCE [LARGE SCALE GENOMIC DNA]</scope>
    <source>
        <strain evidence="3 4">ATCC 34112</strain>
    </source>
</reference>
<dbReference type="PANTHER" id="PTHR43625">
    <property type="entry name" value="AFLATOXIN B1 ALDEHYDE REDUCTASE"/>
    <property type="match status" value="1"/>
</dbReference>
<evidence type="ECO:0000259" key="2">
    <source>
        <dbReference type="Pfam" id="PF00248"/>
    </source>
</evidence>
<sequence length="302" mass="33767">FIFEFSINMQQHQLGSQGLKVSKIGFGAMGMTALYGDFDREDVEETSIDTIGKALELGINLIDTAWAYQSLGADGKPNRTNEELIGKAIKRYGWDNYVRQQLAESLQRLDIDYVDLYYMHRVDPSTPIEETVKCLKQLVHEGKIKYIELSECSSDEIRHAHLMFARTWHWYSPLGCGLLTGAITSHDALSANDARRNNPRFVADSIGNNVPNKFFELAAAKNMTPAQQALAWLLHRGDDVDPIPGTKNSKRIIENAGAASIVLTNDELIAIEKAVPEMTGARYDEGSMNWVMKLENTSSNHS</sequence>
<dbReference type="Proteomes" id="UP000243217">
    <property type="component" value="Unassembled WGS sequence"/>
</dbReference>
<gene>
    <name evidence="3" type="ORF">THRCLA_23092</name>
</gene>